<dbReference type="AlphaFoldDB" id="A0A146LXJ7"/>
<dbReference type="PANTHER" id="PTHR12064">
    <property type="entry name" value="METAL TRANSPORTER CNNM"/>
    <property type="match status" value="1"/>
</dbReference>
<evidence type="ECO:0000313" key="1">
    <source>
        <dbReference type="EMBL" id="JAQ11725.1"/>
    </source>
</evidence>
<sequence>MANPQENTKVRLLVKFYNRRCHVVPADTKLISMLKYFQTGRSHIALVQEVQQRPHGDPYYEVKGLITMEDVIEELIQSEIFDEYDAVPSANAANSGTTFSTVGALTFAKKQIGLTSRCSRRIHLNCNELKASALFLCESLP</sequence>
<dbReference type="EMBL" id="GDHC01006904">
    <property type="protein sequence ID" value="JAQ11725.1"/>
    <property type="molecule type" value="Transcribed_RNA"/>
</dbReference>
<reference evidence="1" key="1">
    <citation type="journal article" date="2016" name="Gigascience">
        <title>De novo construction of an expanded transcriptome assembly for the western tarnished plant bug, Lygus hesperus.</title>
        <authorList>
            <person name="Tassone E.E."/>
            <person name="Geib S.M."/>
            <person name="Hall B."/>
            <person name="Fabrick J.A."/>
            <person name="Brent C.S."/>
            <person name="Hull J.J."/>
        </authorList>
    </citation>
    <scope>NUCLEOTIDE SEQUENCE</scope>
</reference>
<accession>A0A146LXJ7</accession>
<gene>
    <name evidence="1" type="primary">CNNM4</name>
    <name evidence="1" type="ORF">g.2264</name>
</gene>
<dbReference type="SUPFAM" id="SSF54631">
    <property type="entry name" value="CBS-domain pair"/>
    <property type="match status" value="1"/>
</dbReference>
<organism evidence="1">
    <name type="scientific">Lygus hesperus</name>
    <name type="common">Western plant bug</name>
    <dbReference type="NCBI Taxonomy" id="30085"/>
    <lineage>
        <taxon>Eukaryota</taxon>
        <taxon>Metazoa</taxon>
        <taxon>Ecdysozoa</taxon>
        <taxon>Arthropoda</taxon>
        <taxon>Hexapoda</taxon>
        <taxon>Insecta</taxon>
        <taxon>Pterygota</taxon>
        <taxon>Neoptera</taxon>
        <taxon>Paraneoptera</taxon>
        <taxon>Hemiptera</taxon>
        <taxon>Heteroptera</taxon>
        <taxon>Panheteroptera</taxon>
        <taxon>Cimicomorpha</taxon>
        <taxon>Miridae</taxon>
        <taxon>Mirini</taxon>
        <taxon>Lygus</taxon>
    </lineage>
</organism>
<dbReference type="PANTHER" id="PTHR12064:SF81">
    <property type="entry name" value="CNNM TRANSMEMBRANE DOMAIN-CONTAINING PROTEIN"/>
    <property type="match status" value="1"/>
</dbReference>
<dbReference type="GO" id="GO:0010960">
    <property type="term" value="P:magnesium ion homeostasis"/>
    <property type="evidence" value="ECO:0007669"/>
    <property type="project" value="InterPro"/>
</dbReference>
<dbReference type="Gene3D" id="3.10.580.10">
    <property type="entry name" value="CBS-domain"/>
    <property type="match status" value="1"/>
</dbReference>
<proteinExistence type="predicted"/>
<dbReference type="InterPro" id="IPR045095">
    <property type="entry name" value="ACDP"/>
</dbReference>
<dbReference type="InterPro" id="IPR046342">
    <property type="entry name" value="CBS_dom_sf"/>
</dbReference>
<protein>
    <submittedName>
        <fullName evidence="1">Metal transporter CNNM4</fullName>
    </submittedName>
</protein>
<name>A0A146LXJ7_LYGHE</name>